<evidence type="ECO:0000313" key="2">
    <source>
        <dbReference type="EMBL" id="CDR44218.1"/>
    </source>
</evidence>
<sequence length="220" mass="24653">MPAQVFHDEHYRYLYKKRLRSIQWNDIAPGFNSRYGPLKNGGTEEFDGRGLSAQWHQGVKYGKNKYGVGKYLKKLEKALAKTDHSRRSTAAVKAAQAPARQAYYQFMSNTAAEVREEAEEKNERPSGFDVHSHANKAYKDYKEKTSHSSRHDNHKQLGESTSSTVPARDGPVVGSSSFRSHRHQLATQKKIIQGAFDHPDDIGQTSETGDGMSTLDALLG</sequence>
<evidence type="ECO:0000256" key="1">
    <source>
        <dbReference type="SAM" id="MobiDB-lite"/>
    </source>
</evidence>
<organism evidence="2">
    <name type="scientific">Rhodotorula toruloides</name>
    <name type="common">Yeast</name>
    <name type="synonym">Rhodosporidium toruloides</name>
    <dbReference type="NCBI Taxonomy" id="5286"/>
    <lineage>
        <taxon>Eukaryota</taxon>
        <taxon>Fungi</taxon>
        <taxon>Dikarya</taxon>
        <taxon>Basidiomycota</taxon>
        <taxon>Pucciniomycotina</taxon>
        <taxon>Microbotryomycetes</taxon>
        <taxon>Sporidiobolales</taxon>
        <taxon>Sporidiobolaceae</taxon>
        <taxon>Rhodotorula</taxon>
    </lineage>
</organism>
<feature type="region of interest" description="Disordered" evidence="1">
    <location>
        <begin position="114"/>
        <end position="182"/>
    </location>
</feature>
<reference evidence="2" key="1">
    <citation type="journal article" date="2014" name="Genome Announc.">
        <title>Draft genome sequence of Rhodosporidium toruloides CECT1137, an oleaginous yeast of biotechnological interest.</title>
        <authorList>
            <person name="Morin N."/>
            <person name="Calcas X."/>
            <person name="Devillers H."/>
            <person name="Durrens P."/>
            <person name="Sherman D.J."/>
            <person name="Nicaud J.-M."/>
            <person name="Neuveglise C."/>
        </authorList>
    </citation>
    <scope>NUCLEOTIDE SEQUENCE</scope>
    <source>
        <strain evidence="2">CECT1137</strain>
    </source>
</reference>
<accession>A0A061B409</accession>
<gene>
    <name evidence="2" type="ORF">RHTO0S_09e01310g</name>
</gene>
<name>A0A061B409_RHOTO</name>
<proteinExistence type="predicted"/>
<dbReference type="AlphaFoldDB" id="A0A061B409"/>
<protein>
    <submittedName>
        <fullName evidence="2">RHTO0S09e01310g1_1</fullName>
    </submittedName>
</protein>
<feature type="compositionally biased region" description="Basic and acidic residues" evidence="1">
    <location>
        <begin position="121"/>
        <end position="157"/>
    </location>
</feature>
<feature type="region of interest" description="Disordered" evidence="1">
    <location>
        <begin position="198"/>
        <end position="220"/>
    </location>
</feature>
<dbReference type="EMBL" id="LK052944">
    <property type="protein sequence ID" value="CDR44218.1"/>
    <property type="molecule type" value="Genomic_DNA"/>
</dbReference>